<dbReference type="Proteomes" id="UP001206925">
    <property type="component" value="Unassembled WGS sequence"/>
</dbReference>
<keyword evidence="2" id="KW-0238">DNA-binding</keyword>
<dbReference type="GO" id="GO:0005634">
    <property type="term" value="C:nucleus"/>
    <property type="evidence" value="ECO:0007669"/>
    <property type="project" value="UniProtKB-SubCell"/>
</dbReference>
<dbReference type="AlphaFoldDB" id="A0AAD5CPE7"/>
<dbReference type="PANTHER" id="PTHR16223">
    <property type="entry name" value="TRANSCRIPTION FACTOR BHLH83-RELATED"/>
    <property type="match status" value="1"/>
</dbReference>
<protein>
    <submittedName>
        <fullName evidence="5">Uncharacterized protein</fullName>
    </submittedName>
</protein>
<sequence>MMEHKWSPASFEQGTLTPLTPKRHKAGLSVSPKERKEKVGERIAALQQLVSPFGKVSSAPYLQSNPTTQYQDLDSYNLKSKGLCLVPVSYTAGVGSSNGADIWAPIKTPSTK</sequence>
<gene>
    <name evidence="5" type="ORF">M8C21_016586</name>
</gene>
<proteinExistence type="predicted"/>
<dbReference type="GO" id="GO:0000978">
    <property type="term" value="F:RNA polymerase II cis-regulatory region sequence-specific DNA binding"/>
    <property type="evidence" value="ECO:0007669"/>
    <property type="project" value="TreeGrafter"/>
</dbReference>
<dbReference type="InterPro" id="IPR045843">
    <property type="entry name" value="IND-like"/>
</dbReference>
<organism evidence="5 6">
    <name type="scientific">Ambrosia artemisiifolia</name>
    <name type="common">Common ragweed</name>
    <dbReference type="NCBI Taxonomy" id="4212"/>
    <lineage>
        <taxon>Eukaryota</taxon>
        <taxon>Viridiplantae</taxon>
        <taxon>Streptophyta</taxon>
        <taxon>Embryophyta</taxon>
        <taxon>Tracheophyta</taxon>
        <taxon>Spermatophyta</taxon>
        <taxon>Magnoliopsida</taxon>
        <taxon>eudicotyledons</taxon>
        <taxon>Gunneridae</taxon>
        <taxon>Pentapetalae</taxon>
        <taxon>asterids</taxon>
        <taxon>campanulids</taxon>
        <taxon>Asterales</taxon>
        <taxon>Asteraceae</taxon>
        <taxon>Asteroideae</taxon>
        <taxon>Heliantheae alliance</taxon>
        <taxon>Heliantheae</taxon>
        <taxon>Ambrosia</taxon>
    </lineage>
</organism>
<keyword evidence="6" id="KW-1185">Reference proteome</keyword>
<dbReference type="InterPro" id="IPR045239">
    <property type="entry name" value="bHLH95_bHLH"/>
</dbReference>
<feature type="region of interest" description="Disordered" evidence="4">
    <location>
        <begin position="1"/>
        <end position="36"/>
    </location>
</feature>
<evidence type="ECO:0000256" key="3">
    <source>
        <dbReference type="ARBA" id="ARBA00023242"/>
    </source>
</evidence>
<evidence type="ECO:0000256" key="2">
    <source>
        <dbReference type="ARBA" id="ARBA00023125"/>
    </source>
</evidence>
<dbReference type="EMBL" id="JAMZMK010007534">
    <property type="protein sequence ID" value="KAI7744455.1"/>
    <property type="molecule type" value="Genomic_DNA"/>
</dbReference>
<reference evidence="5" key="1">
    <citation type="submission" date="2022-06" db="EMBL/GenBank/DDBJ databases">
        <title>Uncovering the hologenomic basis of an extraordinary plant invasion.</title>
        <authorList>
            <person name="Bieker V.C."/>
            <person name="Martin M.D."/>
            <person name="Gilbert T."/>
            <person name="Hodgins K."/>
            <person name="Battlay P."/>
            <person name="Petersen B."/>
            <person name="Wilson J."/>
        </authorList>
    </citation>
    <scope>NUCLEOTIDE SEQUENCE</scope>
    <source>
        <strain evidence="5">AA19_3_7</strain>
        <tissue evidence="5">Leaf</tissue>
    </source>
</reference>
<comment type="caution">
    <text evidence="5">The sequence shown here is derived from an EMBL/GenBank/DDBJ whole genome shotgun (WGS) entry which is preliminary data.</text>
</comment>
<dbReference type="PANTHER" id="PTHR16223:SF249">
    <property type="entry name" value="TRANSCRIPTION FACTOR BHLH154"/>
    <property type="match status" value="1"/>
</dbReference>
<accession>A0AAD5CPE7</accession>
<comment type="subcellular location">
    <subcellularLocation>
        <location evidence="1">Nucleus</location>
    </subcellularLocation>
</comment>
<evidence type="ECO:0000313" key="5">
    <source>
        <dbReference type="EMBL" id="KAI7744455.1"/>
    </source>
</evidence>
<dbReference type="CDD" id="cd11393">
    <property type="entry name" value="bHLH_AtbHLH_like"/>
    <property type="match status" value="1"/>
</dbReference>
<evidence type="ECO:0000313" key="6">
    <source>
        <dbReference type="Proteomes" id="UP001206925"/>
    </source>
</evidence>
<dbReference type="GO" id="GO:0000981">
    <property type="term" value="F:DNA-binding transcription factor activity, RNA polymerase II-specific"/>
    <property type="evidence" value="ECO:0007669"/>
    <property type="project" value="TreeGrafter"/>
</dbReference>
<evidence type="ECO:0000256" key="4">
    <source>
        <dbReference type="SAM" id="MobiDB-lite"/>
    </source>
</evidence>
<name>A0AAD5CPE7_AMBAR</name>
<evidence type="ECO:0000256" key="1">
    <source>
        <dbReference type="ARBA" id="ARBA00004123"/>
    </source>
</evidence>
<keyword evidence="3" id="KW-0539">Nucleus</keyword>